<feature type="transmembrane region" description="Helical" evidence="8">
    <location>
        <begin position="50"/>
        <end position="76"/>
    </location>
</feature>
<evidence type="ECO:0000256" key="5">
    <source>
        <dbReference type="ARBA" id="ARBA00022692"/>
    </source>
</evidence>
<name>A0AA88AIR0_FICCA</name>
<evidence type="ECO:0000256" key="2">
    <source>
        <dbReference type="ARBA" id="ARBA00007651"/>
    </source>
</evidence>
<comment type="subunit">
    <text evidence="3 8">Homodimer and heterodimers.</text>
</comment>
<organism evidence="10 11">
    <name type="scientific">Ficus carica</name>
    <name type="common">Common fig</name>
    <dbReference type="NCBI Taxonomy" id="3494"/>
    <lineage>
        <taxon>Eukaryota</taxon>
        <taxon>Viridiplantae</taxon>
        <taxon>Streptophyta</taxon>
        <taxon>Embryophyta</taxon>
        <taxon>Tracheophyta</taxon>
        <taxon>Spermatophyta</taxon>
        <taxon>Magnoliopsida</taxon>
        <taxon>eudicotyledons</taxon>
        <taxon>Gunneridae</taxon>
        <taxon>Pentapetalae</taxon>
        <taxon>rosids</taxon>
        <taxon>fabids</taxon>
        <taxon>Rosales</taxon>
        <taxon>Moraceae</taxon>
        <taxon>Ficeae</taxon>
        <taxon>Ficus</taxon>
    </lineage>
</organism>
<evidence type="ECO:0000259" key="9">
    <source>
        <dbReference type="Pfam" id="PF04535"/>
    </source>
</evidence>
<dbReference type="AlphaFoldDB" id="A0AA88AIR0"/>
<reference evidence="10" key="1">
    <citation type="submission" date="2023-07" db="EMBL/GenBank/DDBJ databases">
        <title>draft genome sequence of fig (Ficus carica).</title>
        <authorList>
            <person name="Takahashi T."/>
            <person name="Nishimura K."/>
        </authorList>
    </citation>
    <scope>NUCLEOTIDE SEQUENCE</scope>
</reference>
<accession>A0AA88AIR0</accession>
<evidence type="ECO:0000313" key="10">
    <source>
        <dbReference type="EMBL" id="GMN51442.1"/>
    </source>
</evidence>
<evidence type="ECO:0000256" key="8">
    <source>
        <dbReference type="RuleBase" id="RU361233"/>
    </source>
</evidence>
<comment type="subcellular location">
    <subcellularLocation>
        <location evidence="1 8">Cell membrane</location>
        <topology evidence="1 8">Multi-pass membrane protein</topology>
    </subcellularLocation>
</comment>
<feature type="transmembrane region" description="Helical" evidence="8">
    <location>
        <begin position="97"/>
        <end position="114"/>
    </location>
</feature>
<dbReference type="PANTHER" id="PTHR33573">
    <property type="entry name" value="CASP-LIKE PROTEIN 4A4"/>
    <property type="match status" value="1"/>
</dbReference>
<evidence type="ECO:0000256" key="6">
    <source>
        <dbReference type="ARBA" id="ARBA00022989"/>
    </source>
</evidence>
<keyword evidence="6 8" id="KW-1133">Transmembrane helix</keyword>
<proteinExistence type="inferred from homology"/>
<keyword evidence="5 8" id="KW-0812">Transmembrane</keyword>
<evidence type="ECO:0000256" key="4">
    <source>
        <dbReference type="ARBA" id="ARBA00022475"/>
    </source>
</evidence>
<protein>
    <recommendedName>
        <fullName evidence="8">CASP-like protein</fullName>
    </recommendedName>
</protein>
<feature type="domain" description="Casparian strip membrane protein" evidence="9">
    <location>
        <begin position="12"/>
        <end position="113"/>
    </location>
</feature>
<sequence>MGFKANIGFAILDLRIVTLLVLVASAVLLVTDNYKLSDGDKTSFKDVFAYRYVVATAAIGVVYLILQLPFAIYYAYTEKRLIRGELLPQFDFYADKIVSLLLASGVGAGFAVSFELKKILPDAFDVIIGIAQATGNADFDETIQLFEQEKSKTPGFLNKGIIASGILLVGCLLMAIVSVLSSLNRSSK</sequence>
<dbReference type="GO" id="GO:0005886">
    <property type="term" value="C:plasma membrane"/>
    <property type="evidence" value="ECO:0007669"/>
    <property type="project" value="UniProtKB-SubCell"/>
</dbReference>
<dbReference type="EMBL" id="BTGU01000037">
    <property type="protein sequence ID" value="GMN51442.1"/>
    <property type="molecule type" value="Genomic_DNA"/>
</dbReference>
<feature type="transmembrane region" description="Helical" evidence="8">
    <location>
        <begin position="161"/>
        <end position="183"/>
    </location>
</feature>
<evidence type="ECO:0000256" key="3">
    <source>
        <dbReference type="ARBA" id="ARBA00011489"/>
    </source>
</evidence>
<dbReference type="Proteomes" id="UP001187192">
    <property type="component" value="Unassembled WGS sequence"/>
</dbReference>
<dbReference type="InterPro" id="IPR006702">
    <property type="entry name" value="CASP_dom"/>
</dbReference>
<evidence type="ECO:0000256" key="1">
    <source>
        <dbReference type="ARBA" id="ARBA00004651"/>
    </source>
</evidence>
<comment type="caution">
    <text evidence="10">The sequence shown here is derived from an EMBL/GenBank/DDBJ whole genome shotgun (WGS) entry which is preliminary data.</text>
</comment>
<keyword evidence="7 8" id="KW-0472">Membrane</keyword>
<keyword evidence="11" id="KW-1185">Reference proteome</keyword>
<feature type="transmembrane region" description="Helical" evidence="8">
    <location>
        <begin position="12"/>
        <end position="30"/>
    </location>
</feature>
<evidence type="ECO:0000313" key="11">
    <source>
        <dbReference type="Proteomes" id="UP001187192"/>
    </source>
</evidence>
<gene>
    <name evidence="10" type="ORF">TIFTF001_020593</name>
</gene>
<dbReference type="PANTHER" id="PTHR33573:SF17">
    <property type="entry name" value="CASP-LIKE PROTEIN 4D1"/>
    <property type="match status" value="1"/>
</dbReference>
<evidence type="ECO:0000256" key="7">
    <source>
        <dbReference type="ARBA" id="ARBA00023136"/>
    </source>
</evidence>
<dbReference type="Pfam" id="PF04535">
    <property type="entry name" value="CASP_dom"/>
    <property type="match status" value="1"/>
</dbReference>
<comment type="similarity">
    <text evidence="2 8">Belongs to the Casparian strip membrane proteins (CASP) family.</text>
</comment>
<keyword evidence="4 8" id="KW-1003">Cell membrane</keyword>